<protein>
    <recommendedName>
        <fullName evidence="1">Poly-beta-1,6-N-acetyl-D-glucosamine N-deacetylase PgaB C-terminal domain-containing protein</fullName>
    </recommendedName>
</protein>
<dbReference type="Pfam" id="PF14883">
    <property type="entry name" value="GHL13"/>
    <property type="match status" value="1"/>
</dbReference>
<gene>
    <name evidence="2" type="ORF">BJN41_04100</name>
</gene>
<evidence type="ECO:0000259" key="1">
    <source>
        <dbReference type="Pfam" id="PF14883"/>
    </source>
</evidence>
<dbReference type="Proteomes" id="UP000186931">
    <property type="component" value="Unassembled WGS sequence"/>
</dbReference>
<evidence type="ECO:0000313" key="3">
    <source>
        <dbReference type="Proteomes" id="UP000186931"/>
    </source>
</evidence>
<dbReference type="AlphaFoldDB" id="A0A1E8E2S2"/>
<name>A0A1E8E2S2_9GAMM</name>
<evidence type="ECO:0000313" key="2">
    <source>
        <dbReference type="EMBL" id="OFE43910.1"/>
    </source>
</evidence>
<comment type="caution">
    <text evidence="2">The sequence shown here is derived from an EMBL/GenBank/DDBJ whole genome shotgun (WGS) entry which is preliminary data.</text>
</comment>
<proteinExistence type="predicted"/>
<dbReference type="EMBL" id="MKQS01000007">
    <property type="protein sequence ID" value="OFE43910.1"/>
    <property type="molecule type" value="Genomic_DNA"/>
</dbReference>
<dbReference type="InterPro" id="IPR032772">
    <property type="entry name" value="PGA_deacetylase_PgaB_C"/>
</dbReference>
<reference evidence="2 3" key="1">
    <citation type="submission" date="2016-10" db="EMBL/GenBank/DDBJ databases">
        <title>Genome of airborne Acinetobacter sp. 5-2Ac02 in the hospital environment: Species near to Acinetobacter towneri.</title>
        <authorList>
            <person name="Barbosa B."/>
            <person name="Fernandez-Garcia L."/>
            <person name="Gato E."/>
            <person name="Leao R."/>
            <person name="Albano R."/>
            <person name="Fernandez B."/>
            <person name="Fernandez-Cuenca F."/>
            <person name="Marques E."/>
            <person name="Tomas M."/>
        </authorList>
    </citation>
    <scope>NUCLEOTIDE SEQUENCE [LARGE SCALE GENOMIC DNA]</scope>
    <source>
        <strain evidence="2 3">5-2Ac02</strain>
    </source>
</reference>
<dbReference type="Gene3D" id="3.20.20.80">
    <property type="entry name" value="Glycosidases"/>
    <property type="match status" value="1"/>
</dbReference>
<dbReference type="STRING" id="202956.BJN41_04100"/>
<feature type="domain" description="Poly-beta-1,6-N-acetyl-D-glucosamine N-deacetylase PgaB C-terminal" evidence="1">
    <location>
        <begin position="52"/>
        <end position="278"/>
    </location>
</feature>
<organism evidence="2 3">
    <name type="scientific">Acinetobacter towneri</name>
    <dbReference type="NCBI Taxonomy" id="202956"/>
    <lineage>
        <taxon>Bacteria</taxon>
        <taxon>Pseudomonadati</taxon>
        <taxon>Pseudomonadota</taxon>
        <taxon>Gammaproteobacteria</taxon>
        <taxon>Moraxellales</taxon>
        <taxon>Moraxellaceae</taxon>
        <taxon>Acinetobacter</taxon>
    </lineage>
</organism>
<sequence>MTISTYAQIHALVVIPDHPIQHVLHEPLKLPNANSPKPNLHKHHIAKMRIMHIDLDYMFDTDKAQQKRNIQALIQRINAIQPNTIFLQAFADPDANGSADQVYFENRHVPVRDNLFQQVHQLIRDKTQVQQVYAWLPVLAWELPKAQDLNYVEHRQGGQKGYIRLSPFEEKNLAIIVDIFRDFIQHNPVDGVLYHDDITLSDYEDSSASARKYYQEWGFSKRIFNNIRHPLQGRLAKHKTAYLDQLAAGITQVLKQYQPNLLVARNMYAPVVLQPQSE</sequence>
<accession>A0A1E8E2S2</accession>